<comment type="caution">
    <text evidence="3">The sequence shown here is derived from an EMBL/GenBank/DDBJ whole genome shotgun (WGS) entry which is preliminary data.</text>
</comment>
<dbReference type="Gene3D" id="2.60.40.3440">
    <property type="match status" value="1"/>
</dbReference>
<dbReference type="InterPro" id="IPR013783">
    <property type="entry name" value="Ig-like_fold"/>
</dbReference>
<dbReference type="NCBIfam" id="NF033677">
    <property type="entry name" value="biofilm_BapA_N"/>
    <property type="match status" value="1"/>
</dbReference>
<name>A0A934HP09_9RHOB</name>
<feature type="domain" description="Biofilm-associated protein BapA-like prefix-like" evidence="2">
    <location>
        <begin position="4"/>
        <end position="80"/>
    </location>
</feature>
<dbReference type="Pfam" id="PF17963">
    <property type="entry name" value="Big_9"/>
    <property type="match status" value="1"/>
</dbReference>
<dbReference type="EMBL" id="JAEIJD010000002">
    <property type="protein sequence ID" value="MBI6629102.1"/>
    <property type="molecule type" value="Genomic_DNA"/>
</dbReference>
<dbReference type="InterPro" id="IPR048051">
    <property type="entry name" value="BapA-like_prefix-like"/>
</dbReference>
<dbReference type="Proteomes" id="UP000613255">
    <property type="component" value="Unassembled WGS sequence"/>
</dbReference>
<evidence type="ECO:0000313" key="4">
    <source>
        <dbReference type="Proteomes" id="UP000613255"/>
    </source>
</evidence>
<sequence>MKATITNRSSGVERVVNLSSIQVEGVSTIRLPFSEAGVERYSRDGGDLLIHMKSGEVIRVGNYFTHSAEALSELAFATDGAAGAAAAGGAAVGAGAAGAGTAALGGGGIAAALGALAAGAAVAGGGSSDGGGGGGTSPLAAPTDLAFIEDNAVLTGKGVPNTTVLVTDGSGNAIGRGGSVDENGDFRIEFEPPLNDGETVEVRLRDDAGNESDSERITAPPIEIPDDSFNLVDVANEADLTQHYAREATPKTDSDTNFDTVDINVLGDLIDVDISSGYPLVEFDLAEGKNEVDFELSLSSLAEIGVLSEYALIIEVKNEVGGWSRFDPGSQGVNDGILTLNLLFGLTETSGTVELRDFPAGEYRAALLPNPALISVGIGVTRKLEVTATDLILQEDATVPTSAEGNFIEGAVDEATSGLEISSVTFGGTNFDLSGGPKSITGDHGTLEIESGGDYTYTPKLDAADGETDSFTVTVKDQDGNEDTAKLNVTVNVSETIGAPENAERSANDDSALFSYFMDDEGGEIPGELLGEPSDDADIPAPIEAQSAPVGADFMAAQSDDDLTSVQVI</sequence>
<protein>
    <submittedName>
        <fullName evidence="3">BapA prefix-like domain-containing protein</fullName>
    </submittedName>
</protein>
<dbReference type="Gene3D" id="2.60.40.10">
    <property type="entry name" value="Immunoglobulins"/>
    <property type="match status" value="1"/>
</dbReference>
<reference evidence="3" key="1">
    <citation type="submission" date="2020-12" db="EMBL/GenBank/DDBJ databases">
        <title>Pontibaca salina gen. nov., sp. nov., isolated from marine sediment.</title>
        <authorList>
            <person name="Bo J."/>
            <person name="Wang S."/>
            <person name="Song X."/>
            <person name="Du Z."/>
        </authorList>
    </citation>
    <scope>NUCLEOTIDE SEQUENCE</scope>
    <source>
        <strain evidence="3">S1109L</strain>
    </source>
</reference>
<evidence type="ECO:0000259" key="1">
    <source>
        <dbReference type="Pfam" id="PF17936"/>
    </source>
</evidence>
<dbReference type="AlphaFoldDB" id="A0A934HP09"/>
<dbReference type="RefSeq" id="WP_198685112.1">
    <property type="nucleotide sequence ID" value="NZ_JAEIJD010000002.1"/>
</dbReference>
<evidence type="ECO:0000313" key="3">
    <source>
        <dbReference type="EMBL" id="MBI6629102.1"/>
    </source>
</evidence>
<keyword evidence="4" id="KW-1185">Reference proteome</keyword>
<dbReference type="Pfam" id="PF22783">
    <property type="entry name" value="BapA_N"/>
    <property type="match status" value="1"/>
</dbReference>
<dbReference type="NCBIfam" id="TIGR01965">
    <property type="entry name" value="VCBS_repeat"/>
    <property type="match status" value="1"/>
</dbReference>
<gene>
    <name evidence="3" type="ORF">JAO82_04325</name>
</gene>
<proteinExistence type="predicted"/>
<dbReference type="Pfam" id="PF17936">
    <property type="entry name" value="Big_6"/>
    <property type="match status" value="1"/>
</dbReference>
<evidence type="ECO:0000259" key="2">
    <source>
        <dbReference type="Pfam" id="PF22783"/>
    </source>
</evidence>
<accession>A0A934HP09</accession>
<dbReference type="InterPro" id="IPR010221">
    <property type="entry name" value="VCBS_dom"/>
</dbReference>
<dbReference type="InterPro" id="IPR041498">
    <property type="entry name" value="Big_6"/>
</dbReference>
<feature type="domain" description="Bacterial Ig" evidence="1">
    <location>
        <begin position="140"/>
        <end position="220"/>
    </location>
</feature>
<organism evidence="3 4">
    <name type="scientific">Pontibaca salina</name>
    <dbReference type="NCBI Taxonomy" id="2795731"/>
    <lineage>
        <taxon>Bacteria</taxon>
        <taxon>Pseudomonadati</taxon>
        <taxon>Pseudomonadota</taxon>
        <taxon>Alphaproteobacteria</taxon>
        <taxon>Rhodobacterales</taxon>
        <taxon>Roseobacteraceae</taxon>
        <taxon>Pontibaca</taxon>
    </lineage>
</organism>